<protein>
    <recommendedName>
        <fullName evidence="4">Biotin carboxylation domain-containing protein</fullName>
    </recommendedName>
</protein>
<accession>A0AAN8XMA2</accession>
<sequence length="114" mass="12864">MLGAHLIRLGATPACHIVHPRHTVAKATRLIRVAYYSNVEYRPIKSVLVANRGEIAIRVFRACTELGIRSVAVYSEQDKMHMHRQKADESYLIGQDLAPVEAYLCIPEIIRIAK</sequence>
<gene>
    <name evidence="5" type="ORF">SK128_010586</name>
</gene>
<evidence type="ECO:0000313" key="5">
    <source>
        <dbReference type="EMBL" id="KAK7085376.1"/>
    </source>
</evidence>
<keyword evidence="6" id="KW-1185">Reference proteome</keyword>
<feature type="domain" description="Biotin carboxylation" evidence="4">
    <location>
        <begin position="43"/>
        <end position="114"/>
    </location>
</feature>
<keyword evidence="2" id="KW-0547">Nucleotide-binding</keyword>
<dbReference type="InterPro" id="IPR055268">
    <property type="entry name" value="PCB-like"/>
</dbReference>
<evidence type="ECO:0000256" key="1">
    <source>
        <dbReference type="ARBA" id="ARBA00022598"/>
    </source>
</evidence>
<dbReference type="GO" id="GO:0005737">
    <property type="term" value="C:cytoplasm"/>
    <property type="evidence" value="ECO:0007669"/>
    <property type="project" value="TreeGrafter"/>
</dbReference>
<name>A0AAN8XMA2_HALRR</name>
<keyword evidence="1" id="KW-0436">Ligase</keyword>
<evidence type="ECO:0000256" key="3">
    <source>
        <dbReference type="ARBA" id="ARBA00022840"/>
    </source>
</evidence>
<dbReference type="AlphaFoldDB" id="A0AAN8XMA2"/>
<proteinExistence type="predicted"/>
<dbReference type="PANTHER" id="PTHR43778:SF2">
    <property type="entry name" value="PYRUVATE CARBOXYLASE, MITOCHONDRIAL"/>
    <property type="match status" value="1"/>
</dbReference>
<dbReference type="Pfam" id="PF00289">
    <property type="entry name" value="Biotin_carb_N"/>
    <property type="match status" value="1"/>
</dbReference>
<evidence type="ECO:0000313" key="6">
    <source>
        <dbReference type="Proteomes" id="UP001381693"/>
    </source>
</evidence>
<dbReference type="PROSITE" id="PS50979">
    <property type="entry name" value="BC"/>
    <property type="match status" value="1"/>
</dbReference>
<keyword evidence="3" id="KW-0067">ATP-binding</keyword>
<dbReference type="PANTHER" id="PTHR43778">
    <property type="entry name" value="PYRUVATE CARBOXYLASE"/>
    <property type="match status" value="1"/>
</dbReference>
<evidence type="ECO:0000259" key="4">
    <source>
        <dbReference type="PROSITE" id="PS50979"/>
    </source>
</evidence>
<dbReference type="InterPro" id="IPR016185">
    <property type="entry name" value="PreATP-grasp_dom_sf"/>
</dbReference>
<evidence type="ECO:0000256" key="2">
    <source>
        <dbReference type="ARBA" id="ARBA00022741"/>
    </source>
</evidence>
<comment type="caution">
    <text evidence="5">The sequence shown here is derived from an EMBL/GenBank/DDBJ whole genome shotgun (WGS) entry which is preliminary data.</text>
</comment>
<dbReference type="EMBL" id="JAXCGZ010001090">
    <property type="protein sequence ID" value="KAK7085376.1"/>
    <property type="molecule type" value="Genomic_DNA"/>
</dbReference>
<dbReference type="InterPro" id="IPR011764">
    <property type="entry name" value="Biotin_carboxylation_dom"/>
</dbReference>
<dbReference type="GO" id="GO:0006094">
    <property type="term" value="P:gluconeogenesis"/>
    <property type="evidence" value="ECO:0007669"/>
    <property type="project" value="TreeGrafter"/>
</dbReference>
<dbReference type="SUPFAM" id="SSF52440">
    <property type="entry name" value="PreATP-grasp domain"/>
    <property type="match status" value="1"/>
</dbReference>
<dbReference type="Gene3D" id="3.40.50.20">
    <property type="match status" value="1"/>
</dbReference>
<dbReference type="InterPro" id="IPR005481">
    <property type="entry name" value="BC-like_N"/>
</dbReference>
<dbReference type="Proteomes" id="UP001381693">
    <property type="component" value="Unassembled WGS sequence"/>
</dbReference>
<dbReference type="GO" id="GO:0004736">
    <property type="term" value="F:pyruvate carboxylase activity"/>
    <property type="evidence" value="ECO:0007669"/>
    <property type="project" value="TreeGrafter"/>
</dbReference>
<organism evidence="5 6">
    <name type="scientific">Halocaridina rubra</name>
    <name type="common">Hawaiian red shrimp</name>
    <dbReference type="NCBI Taxonomy" id="373956"/>
    <lineage>
        <taxon>Eukaryota</taxon>
        <taxon>Metazoa</taxon>
        <taxon>Ecdysozoa</taxon>
        <taxon>Arthropoda</taxon>
        <taxon>Crustacea</taxon>
        <taxon>Multicrustacea</taxon>
        <taxon>Malacostraca</taxon>
        <taxon>Eumalacostraca</taxon>
        <taxon>Eucarida</taxon>
        <taxon>Decapoda</taxon>
        <taxon>Pleocyemata</taxon>
        <taxon>Caridea</taxon>
        <taxon>Atyoidea</taxon>
        <taxon>Atyidae</taxon>
        <taxon>Halocaridina</taxon>
    </lineage>
</organism>
<feature type="non-terminal residue" evidence="5">
    <location>
        <position position="114"/>
    </location>
</feature>
<dbReference type="GO" id="GO:0005524">
    <property type="term" value="F:ATP binding"/>
    <property type="evidence" value="ECO:0007669"/>
    <property type="project" value="UniProtKB-KW"/>
</dbReference>
<reference evidence="5 6" key="1">
    <citation type="submission" date="2023-11" db="EMBL/GenBank/DDBJ databases">
        <title>Halocaridina rubra genome assembly.</title>
        <authorList>
            <person name="Smith C."/>
        </authorList>
    </citation>
    <scope>NUCLEOTIDE SEQUENCE [LARGE SCALE GENOMIC DNA]</scope>
    <source>
        <strain evidence="5">EP-1</strain>
        <tissue evidence="5">Whole</tissue>
    </source>
</reference>